<name>A0AAV7H080_DENCH</name>
<protein>
    <submittedName>
        <fullName evidence="2">Uncharacterized protein</fullName>
    </submittedName>
</protein>
<proteinExistence type="predicted"/>
<sequence>MTRAISLPLRSNEVGRQQGTEEASCAISSPPMKQSRAATTKREDKERTLDSSLRSNEVEQRRWSRRSEASELGYGSEMLIEPHSLPVSFLLAVVTGKWKERSSQINLQFVSVCESTFEKIQNFVKLQSKGKVIIWSSGNQLMTRVKKLSETFPCLDPRASTPTLAKITDIHQEGPTMGQQKECKASEYEETFFPKKESFKEGDTLSITSPNPHARVSLSRLAWSEFGSSMSIITRRFTSIEAIRDNVAKPKTPEIFTSLSIILGSTCGYSLVGISKMEKSNIIEVEQHNKLQKLDKVSADVTTSLHLLVNVKQEQKEHESDFYKTCETGSLPKNGLIGQG</sequence>
<dbReference type="AlphaFoldDB" id="A0AAV7H080"/>
<feature type="compositionally biased region" description="Basic and acidic residues" evidence="1">
    <location>
        <begin position="40"/>
        <end position="49"/>
    </location>
</feature>
<dbReference type="Proteomes" id="UP000775213">
    <property type="component" value="Unassembled WGS sequence"/>
</dbReference>
<dbReference type="EMBL" id="JAGFBR010000009">
    <property type="protein sequence ID" value="KAH0461439.1"/>
    <property type="molecule type" value="Genomic_DNA"/>
</dbReference>
<reference evidence="2 3" key="1">
    <citation type="journal article" date="2021" name="Hortic Res">
        <title>Chromosome-scale assembly of the Dendrobium chrysotoxum genome enhances the understanding of orchid evolution.</title>
        <authorList>
            <person name="Zhang Y."/>
            <person name="Zhang G.Q."/>
            <person name="Zhang D."/>
            <person name="Liu X.D."/>
            <person name="Xu X.Y."/>
            <person name="Sun W.H."/>
            <person name="Yu X."/>
            <person name="Zhu X."/>
            <person name="Wang Z.W."/>
            <person name="Zhao X."/>
            <person name="Zhong W.Y."/>
            <person name="Chen H."/>
            <person name="Yin W.L."/>
            <person name="Huang T."/>
            <person name="Niu S.C."/>
            <person name="Liu Z.J."/>
        </authorList>
    </citation>
    <scope>NUCLEOTIDE SEQUENCE [LARGE SCALE GENOMIC DNA]</scope>
    <source>
        <strain evidence="2">Lindl</strain>
    </source>
</reference>
<evidence type="ECO:0000313" key="3">
    <source>
        <dbReference type="Proteomes" id="UP000775213"/>
    </source>
</evidence>
<feature type="region of interest" description="Disordered" evidence="1">
    <location>
        <begin position="1"/>
        <end position="55"/>
    </location>
</feature>
<gene>
    <name evidence="2" type="ORF">IEQ34_009014</name>
</gene>
<comment type="caution">
    <text evidence="2">The sequence shown here is derived from an EMBL/GenBank/DDBJ whole genome shotgun (WGS) entry which is preliminary data.</text>
</comment>
<evidence type="ECO:0000313" key="2">
    <source>
        <dbReference type="EMBL" id="KAH0461439.1"/>
    </source>
</evidence>
<evidence type="ECO:0000256" key="1">
    <source>
        <dbReference type="SAM" id="MobiDB-lite"/>
    </source>
</evidence>
<accession>A0AAV7H080</accession>
<keyword evidence="3" id="KW-1185">Reference proteome</keyword>
<organism evidence="2 3">
    <name type="scientific">Dendrobium chrysotoxum</name>
    <name type="common">Orchid</name>
    <dbReference type="NCBI Taxonomy" id="161865"/>
    <lineage>
        <taxon>Eukaryota</taxon>
        <taxon>Viridiplantae</taxon>
        <taxon>Streptophyta</taxon>
        <taxon>Embryophyta</taxon>
        <taxon>Tracheophyta</taxon>
        <taxon>Spermatophyta</taxon>
        <taxon>Magnoliopsida</taxon>
        <taxon>Liliopsida</taxon>
        <taxon>Asparagales</taxon>
        <taxon>Orchidaceae</taxon>
        <taxon>Epidendroideae</taxon>
        <taxon>Malaxideae</taxon>
        <taxon>Dendrobiinae</taxon>
        <taxon>Dendrobium</taxon>
    </lineage>
</organism>